<dbReference type="Pfam" id="PF08924">
    <property type="entry name" value="Rv2525c_GlyHyd-like"/>
    <property type="match status" value="1"/>
</dbReference>
<evidence type="ECO:0000259" key="1">
    <source>
        <dbReference type="Pfam" id="PF08924"/>
    </source>
</evidence>
<dbReference type="RefSeq" id="WP_267772129.1">
    <property type="nucleotide sequence ID" value="NZ_JAPNKE010000002.1"/>
</dbReference>
<dbReference type="EMBL" id="JAPNKE010000002">
    <property type="protein sequence ID" value="MCY1009463.1"/>
    <property type="molecule type" value="Genomic_DNA"/>
</dbReference>
<comment type="caution">
    <text evidence="2">The sequence shown here is derived from an EMBL/GenBank/DDBJ whole genome shotgun (WGS) entry which is preliminary data.</text>
</comment>
<dbReference type="InterPro" id="IPR015020">
    <property type="entry name" value="Rv2525c-like_Glyco_Hydro-like"/>
</dbReference>
<protein>
    <submittedName>
        <fullName evidence="2">DUF1906 domain-containing protein</fullName>
    </submittedName>
</protein>
<proteinExistence type="predicted"/>
<name>A0A9X3J0W1_9BACT</name>
<evidence type="ECO:0000313" key="3">
    <source>
        <dbReference type="Proteomes" id="UP001150924"/>
    </source>
</evidence>
<keyword evidence="3" id="KW-1185">Reference proteome</keyword>
<dbReference type="SUPFAM" id="SSF51445">
    <property type="entry name" value="(Trans)glycosidases"/>
    <property type="match status" value="1"/>
</dbReference>
<feature type="domain" description="Rv2525c-like glycoside hydrolase-like" evidence="1">
    <location>
        <begin position="31"/>
        <end position="153"/>
    </location>
</feature>
<dbReference type="InterPro" id="IPR017853">
    <property type="entry name" value="GH"/>
</dbReference>
<evidence type="ECO:0000313" key="2">
    <source>
        <dbReference type="EMBL" id="MCY1009463.1"/>
    </source>
</evidence>
<accession>A0A9X3J0W1</accession>
<reference evidence="2" key="1">
    <citation type="submission" date="2022-11" db="EMBL/GenBank/DDBJ databases">
        <title>Minimal conservation of predation-associated metabolite biosynthetic gene clusters underscores biosynthetic potential of Myxococcota including descriptions for ten novel species: Archangium lansinium sp. nov., Myxococcus landrumus sp. nov., Nannocystis bai.</title>
        <authorList>
            <person name="Ahearne A."/>
            <person name="Stevens C."/>
            <person name="Phillips K."/>
        </authorList>
    </citation>
    <scope>NUCLEOTIDE SEQUENCE</scope>
    <source>
        <strain evidence="2">Na p29</strain>
    </source>
</reference>
<sequence length="224" mass="24140">MSDSFGVVERAAAARGFDTNVVVTPDVARKFVADGYRFCVRYVSHSATEGESDISRDEALGILGAGLALMIVQHVRRSGWSPTAALGSSDGALAARHLADLGAPAQLTVWTDVEGVDPSAPPNNILTYGNAWYTAVAAAGFTPGLYVGRLPLTSAQLYRGFKFRNYWKSGITEVDVQRRGYQMLQLPPANDLVNGIHIDHDAIQPDQLGDLPTWWIGRSDPPVS</sequence>
<dbReference type="Proteomes" id="UP001150924">
    <property type="component" value="Unassembled WGS sequence"/>
</dbReference>
<organism evidence="2 3">
    <name type="scientific">Nannocystis pusilla</name>
    <dbReference type="NCBI Taxonomy" id="889268"/>
    <lineage>
        <taxon>Bacteria</taxon>
        <taxon>Pseudomonadati</taxon>
        <taxon>Myxococcota</taxon>
        <taxon>Polyangia</taxon>
        <taxon>Nannocystales</taxon>
        <taxon>Nannocystaceae</taxon>
        <taxon>Nannocystis</taxon>
    </lineage>
</organism>
<dbReference type="Gene3D" id="3.20.20.80">
    <property type="entry name" value="Glycosidases"/>
    <property type="match status" value="1"/>
</dbReference>
<gene>
    <name evidence="2" type="ORF">OV079_28645</name>
</gene>
<dbReference type="AlphaFoldDB" id="A0A9X3J0W1"/>